<dbReference type="STRING" id="1912961.BU204_36050"/>
<dbReference type="OrthoDB" id="5244255at2"/>
<dbReference type="RefSeq" id="WP_075130300.1">
    <property type="nucleotide sequence ID" value="NZ_MSIE01000112.1"/>
</dbReference>
<organism evidence="1 2">
    <name type="scientific">Actinophytocola xanthii</name>
    <dbReference type="NCBI Taxonomy" id="1912961"/>
    <lineage>
        <taxon>Bacteria</taxon>
        <taxon>Bacillati</taxon>
        <taxon>Actinomycetota</taxon>
        <taxon>Actinomycetes</taxon>
        <taxon>Pseudonocardiales</taxon>
        <taxon>Pseudonocardiaceae</taxon>
    </lineage>
</organism>
<reference evidence="1" key="1">
    <citation type="submission" date="2016-12" db="EMBL/GenBank/DDBJ databases">
        <title>The draft genome sequence of Actinophytocola sp. 11-183.</title>
        <authorList>
            <person name="Wang W."/>
            <person name="Yuan L."/>
        </authorList>
    </citation>
    <scope>NUCLEOTIDE SEQUENCE [LARGE SCALE GENOMIC DNA]</scope>
    <source>
        <strain evidence="1">11-183</strain>
    </source>
</reference>
<protein>
    <submittedName>
        <fullName evidence="1">Uncharacterized protein</fullName>
    </submittedName>
</protein>
<gene>
    <name evidence="1" type="ORF">BU204_36050</name>
</gene>
<dbReference type="AlphaFoldDB" id="A0A1Q8BXU5"/>
<accession>A0A1Q8BXU5</accession>
<keyword evidence="2" id="KW-1185">Reference proteome</keyword>
<evidence type="ECO:0000313" key="2">
    <source>
        <dbReference type="Proteomes" id="UP000185596"/>
    </source>
</evidence>
<evidence type="ECO:0000313" key="1">
    <source>
        <dbReference type="EMBL" id="OLF06912.1"/>
    </source>
</evidence>
<dbReference type="Proteomes" id="UP000185596">
    <property type="component" value="Unassembled WGS sequence"/>
</dbReference>
<proteinExistence type="predicted"/>
<name>A0A1Q8BXU5_9PSEU</name>
<comment type="caution">
    <text evidence="1">The sequence shown here is derived from an EMBL/GenBank/DDBJ whole genome shotgun (WGS) entry which is preliminary data.</text>
</comment>
<sequence length="157" mass="16438">MSDELPAPKDVRDLLADLLGRDVTVQPDNPPSGEVPPTAVFVRDDLSLAGVIGFQLPLAANVAAAVGLIPPGGAEACVEDGELSPLFGENLAEVCNVLTTLFNRKDGPHVKFHALHRLGSEVPNDVVSHLQSLGNRLDLSVEVAGYGKGTFSLVVPL</sequence>
<dbReference type="EMBL" id="MSIE01000112">
    <property type="protein sequence ID" value="OLF06912.1"/>
    <property type="molecule type" value="Genomic_DNA"/>
</dbReference>